<evidence type="ECO:0000256" key="1">
    <source>
        <dbReference type="SAM" id="MobiDB-lite"/>
    </source>
</evidence>
<evidence type="ECO:0000313" key="3">
    <source>
        <dbReference type="Proteomes" id="UP001642360"/>
    </source>
</evidence>
<organism evidence="2 3">
    <name type="scientific">Ilex paraguariensis</name>
    <name type="common">yerba mate</name>
    <dbReference type="NCBI Taxonomy" id="185542"/>
    <lineage>
        <taxon>Eukaryota</taxon>
        <taxon>Viridiplantae</taxon>
        <taxon>Streptophyta</taxon>
        <taxon>Embryophyta</taxon>
        <taxon>Tracheophyta</taxon>
        <taxon>Spermatophyta</taxon>
        <taxon>Magnoliopsida</taxon>
        <taxon>eudicotyledons</taxon>
        <taxon>Gunneridae</taxon>
        <taxon>Pentapetalae</taxon>
        <taxon>asterids</taxon>
        <taxon>campanulids</taxon>
        <taxon>Aquifoliales</taxon>
        <taxon>Aquifoliaceae</taxon>
        <taxon>Ilex</taxon>
    </lineage>
</organism>
<comment type="caution">
    <text evidence="2">The sequence shown here is derived from an EMBL/GenBank/DDBJ whole genome shotgun (WGS) entry which is preliminary data.</text>
</comment>
<keyword evidence="3" id="KW-1185">Reference proteome</keyword>
<feature type="compositionally biased region" description="Basic and acidic residues" evidence="1">
    <location>
        <begin position="26"/>
        <end position="35"/>
    </location>
</feature>
<dbReference type="Proteomes" id="UP001642360">
    <property type="component" value="Unassembled WGS sequence"/>
</dbReference>
<evidence type="ECO:0000313" key="2">
    <source>
        <dbReference type="EMBL" id="CAK9173773.1"/>
    </source>
</evidence>
<dbReference type="AlphaFoldDB" id="A0ABC8U0A2"/>
<gene>
    <name evidence="2" type="ORF">ILEXP_LOCUS43503</name>
</gene>
<sequence length="62" mass="7114">MTERRCQFQGKPKSDGVLRRKRRTKRKDEGMEEKNSFLGLGSGTAIALKGTIEFENQKGKRE</sequence>
<accession>A0ABC8U0A2</accession>
<feature type="compositionally biased region" description="Basic and acidic residues" evidence="1">
    <location>
        <begin position="1"/>
        <end position="18"/>
    </location>
</feature>
<feature type="region of interest" description="Disordered" evidence="1">
    <location>
        <begin position="1"/>
        <end position="37"/>
    </location>
</feature>
<dbReference type="EMBL" id="CAUOFW020006203">
    <property type="protein sequence ID" value="CAK9173773.1"/>
    <property type="molecule type" value="Genomic_DNA"/>
</dbReference>
<proteinExistence type="predicted"/>
<name>A0ABC8U0A2_9AQUA</name>
<protein>
    <submittedName>
        <fullName evidence="2">Uncharacterized protein</fullName>
    </submittedName>
</protein>
<reference evidence="2 3" key="1">
    <citation type="submission" date="2024-02" db="EMBL/GenBank/DDBJ databases">
        <authorList>
            <person name="Vignale AGUSTIN F."/>
            <person name="Sosa J E."/>
            <person name="Modenutti C."/>
        </authorList>
    </citation>
    <scope>NUCLEOTIDE SEQUENCE [LARGE SCALE GENOMIC DNA]</scope>
</reference>